<dbReference type="EMBL" id="BTSX01000001">
    <property type="protein sequence ID" value="GMS79320.1"/>
    <property type="molecule type" value="Genomic_DNA"/>
</dbReference>
<comment type="caution">
    <text evidence="6">The sequence shown here is derived from an EMBL/GenBank/DDBJ whole genome shotgun (WGS) entry which is preliminary data.</text>
</comment>
<evidence type="ECO:0000313" key="7">
    <source>
        <dbReference type="Proteomes" id="UP001432027"/>
    </source>
</evidence>
<dbReference type="PROSITE" id="PS01360">
    <property type="entry name" value="ZF_MYND_1"/>
    <property type="match status" value="1"/>
</dbReference>
<dbReference type="SUPFAM" id="SSF144232">
    <property type="entry name" value="HIT/MYND zinc finger-like"/>
    <property type="match status" value="1"/>
</dbReference>
<feature type="non-terminal residue" evidence="6">
    <location>
        <position position="1"/>
    </location>
</feature>
<dbReference type="Pfam" id="PF01753">
    <property type="entry name" value="zf-MYND"/>
    <property type="match status" value="1"/>
</dbReference>
<keyword evidence="7" id="KW-1185">Reference proteome</keyword>
<dbReference type="InterPro" id="IPR002893">
    <property type="entry name" value="Znf_MYND"/>
</dbReference>
<dbReference type="InterPro" id="IPR011990">
    <property type="entry name" value="TPR-like_helical_dom_sf"/>
</dbReference>
<keyword evidence="1" id="KW-0479">Metal-binding</keyword>
<evidence type="ECO:0000259" key="5">
    <source>
        <dbReference type="PROSITE" id="PS50865"/>
    </source>
</evidence>
<dbReference type="GO" id="GO:0008270">
    <property type="term" value="F:zinc ion binding"/>
    <property type="evidence" value="ECO:0007669"/>
    <property type="project" value="UniProtKB-KW"/>
</dbReference>
<dbReference type="Gene3D" id="6.10.140.2220">
    <property type="match status" value="1"/>
</dbReference>
<dbReference type="Proteomes" id="UP001432027">
    <property type="component" value="Unassembled WGS sequence"/>
</dbReference>
<evidence type="ECO:0000256" key="1">
    <source>
        <dbReference type="ARBA" id="ARBA00022723"/>
    </source>
</evidence>
<dbReference type="SUPFAM" id="SSF82199">
    <property type="entry name" value="SET domain"/>
    <property type="match status" value="1"/>
</dbReference>
<organism evidence="6 7">
    <name type="scientific">Pristionchus entomophagus</name>
    <dbReference type="NCBI Taxonomy" id="358040"/>
    <lineage>
        <taxon>Eukaryota</taxon>
        <taxon>Metazoa</taxon>
        <taxon>Ecdysozoa</taxon>
        <taxon>Nematoda</taxon>
        <taxon>Chromadorea</taxon>
        <taxon>Rhabditida</taxon>
        <taxon>Rhabditina</taxon>
        <taxon>Diplogasteromorpha</taxon>
        <taxon>Diplogasteroidea</taxon>
        <taxon>Neodiplogasteridae</taxon>
        <taxon>Pristionchus</taxon>
    </lineage>
</organism>
<accession>A0AAV5SGN2</accession>
<dbReference type="AlphaFoldDB" id="A0AAV5SGN2"/>
<dbReference type="PANTHER" id="PTHR12197:SF300">
    <property type="entry name" value="HISTONE-LYSINE N-METHYLTRANSFERASE SET-18"/>
    <property type="match status" value="1"/>
</dbReference>
<sequence>SLSSLPVSLCNLPFSPFKMVAASPSLAAAKYQIYDAPFAHQLLNNLVENYCSFCLRTPNEGRLLKCGGCQFSKYCDAACQRKAWSTHKHECARLKKVFPNLPMTEVMFLSKVLDRVIFLSKNGDEPGWERERTFLSLVDHREDIEKDTNKMEHFEKIIKKMTVFRGDEMVDREFFFNIFCKVSINSHSIHSNAGIEIGMALDLGISKYNHCCRPTVAMVFDGIRVFLRPLVPSVSLDDLDNAFISYIDVGRSRYRRRIDLKTKWFFHCECSRCMDPDDNRLTALKCMKEGCDGLIMTAEDEEAMDIACPECGVICDESRVKEGQDLMKRLPPSFDPNCPVETVQAYLDEGISILHPSNVYITRLQTALLHLKGELDNSLHHASLHKSIYDNYKLCFPKADRHLAFSLLKVVTSLIRDGKRKEAVLYAYEAMTILEVCMGLEHPYYLKTLALWTFLQNDAPKTDDELISLTIYGDNKPVNISKLLEFTQPKLQSLTM</sequence>
<proteinExistence type="predicted"/>
<dbReference type="Gene3D" id="1.25.40.10">
    <property type="entry name" value="Tetratricopeptide repeat domain"/>
    <property type="match status" value="1"/>
</dbReference>
<keyword evidence="3" id="KW-0862">Zinc</keyword>
<dbReference type="PANTHER" id="PTHR12197">
    <property type="entry name" value="HISTONE-LYSINE N-METHYLTRANSFERASE SMYD"/>
    <property type="match status" value="1"/>
</dbReference>
<evidence type="ECO:0000256" key="3">
    <source>
        <dbReference type="ARBA" id="ARBA00022833"/>
    </source>
</evidence>
<dbReference type="InterPro" id="IPR046341">
    <property type="entry name" value="SET_dom_sf"/>
</dbReference>
<evidence type="ECO:0000313" key="6">
    <source>
        <dbReference type="EMBL" id="GMS79320.1"/>
    </source>
</evidence>
<dbReference type="PROSITE" id="PS50865">
    <property type="entry name" value="ZF_MYND_2"/>
    <property type="match status" value="1"/>
</dbReference>
<evidence type="ECO:0000256" key="4">
    <source>
        <dbReference type="PROSITE-ProRule" id="PRU00134"/>
    </source>
</evidence>
<dbReference type="InterPro" id="IPR050869">
    <property type="entry name" value="H3K4_H4K5_MeTrfase"/>
</dbReference>
<dbReference type="Gene3D" id="2.170.270.10">
    <property type="entry name" value="SET domain"/>
    <property type="match status" value="1"/>
</dbReference>
<name>A0AAV5SGN2_9BILA</name>
<gene>
    <name evidence="6" type="ORF">PENTCL1PPCAC_1495</name>
</gene>
<dbReference type="GO" id="GO:0005634">
    <property type="term" value="C:nucleus"/>
    <property type="evidence" value="ECO:0007669"/>
    <property type="project" value="TreeGrafter"/>
</dbReference>
<feature type="domain" description="MYND-type" evidence="5">
    <location>
        <begin position="51"/>
        <end position="91"/>
    </location>
</feature>
<reference evidence="6" key="1">
    <citation type="submission" date="2023-10" db="EMBL/GenBank/DDBJ databases">
        <title>Genome assembly of Pristionchus species.</title>
        <authorList>
            <person name="Yoshida K."/>
            <person name="Sommer R.J."/>
        </authorList>
    </citation>
    <scope>NUCLEOTIDE SEQUENCE</scope>
    <source>
        <strain evidence="6">RS0144</strain>
    </source>
</reference>
<protein>
    <recommendedName>
        <fullName evidence="5">MYND-type domain-containing protein</fullName>
    </recommendedName>
</protein>
<keyword evidence="2 4" id="KW-0863">Zinc-finger</keyword>
<evidence type="ECO:0000256" key="2">
    <source>
        <dbReference type="ARBA" id="ARBA00022771"/>
    </source>
</evidence>